<sequence>MHNIFFRKRRGGCILDAMSALMRRGSLIFLPVVFFLALVASAHAESVVWNTSFGATQSYFRDLRYPNGGRPGLAGHGGWVQFSGTQDQITYRIQVTDVETGEILAPDASVPIEDHVKLEFVPHVYSDIWFVTSGGPQDSPYGYWVPGAAPPPITCTPADQVGSSWDGVGPQNSFVAHSVNPPAKTLTIPSGMTCDAPDADGSQVCSFNAQGSYTPVFNWAATNGSFYLRMTSPRFANGCMGSSNSYYNLAVPAQTMPFPLTTRAPLNPHAPLTPSVTAAACTIGEPETITMKSTDPDNGQIRYGIDWDDDGSTDQYAPSSGYVSSGTTQTASRIYALVGAKKVRVMAQDKDGNVSSWAKVSFTCAKPAEGTDTSAFLDLTPTDANGNPVDNFAVPVANLDLRAIPSLVKQGDTTKVNWSASNVKTCLVNGQNGDSWSGLLSLVGGNVSKPITGATTYTLSCIDLTGTSLTKQATVNVIPTFQEK</sequence>
<proteinExistence type="predicted"/>
<protein>
    <recommendedName>
        <fullName evidence="3">PKD domain-containing protein</fullName>
    </recommendedName>
</protein>
<reference evidence="1 2" key="1">
    <citation type="journal article" date="2016" name="Nat. Commun.">
        <title>Thousands of microbial genomes shed light on interconnected biogeochemical processes in an aquifer system.</title>
        <authorList>
            <person name="Anantharaman K."/>
            <person name="Brown C.T."/>
            <person name="Hug L.A."/>
            <person name="Sharon I."/>
            <person name="Castelle C.J."/>
            <person name="Probst A.J."/>
            <person name="Thomas B.C."/>
            <person name="Singh A."/>
            <person name="Wilkins M.J."/>
            <person name="Karaoz U."/>
            <person name="Brodie E.L."/>
            <person name="Williams K.H."/>
            <person name="Hubbard S.S."/>
            <person name="Banfield J.F."/>
        </authorList>
    </citation>
    <scope>NUCLEOTIDE SEQUENCE [LARGE SCALE GENOMIC DNA]</scope>
</reference>
<dbReference type="Gene3D" id="2.60.40.10">
    <property type="entry name" value="Immunoglobulins"/>
    <property type="match status" value="1"/>
</dbReference>
<dbReference type="AlphaFoldDB" id="A0A1F6DAN2"/>
<evidence type="ECO:0000313" key="1">
    <source>
        <dbReference type="EMBL" id="OGG58377.1"/>
    </source>
</evidence>
<comment type="caution">
    <text evidence="1">The sequence shown here is derived from an EMBL/GenBank/DDBJ whole genome shotgun (WGS) entry which is preliminary data.</text>
</comment>
<dbReference type="EMBL" id="MFLA01000033">
    <property type="protein sequence ID" value="OGG58377.1"/>
    <property type="molecule type" value="Genomic_DNA"/>
</dbReference>
<organism evidence="1 2">
    <name type="scientific">Candidatus Kaiserbacteria bacterium RIFCSPHIGHO2_01_FULL_56_24</name>
    <dbReference type="NCBI Taxonomy" id="1798487"/>
    <lineage>
        <taxon>Bacteria</taxon>
        <taxon>Candidatus Kaiseribacteriota</taxon>
    </lineage>
</organism>
<accession>A0A1F6DAN2</accession>
<dbReference type="InterPro" id="IPR013783">
    <property type="entry name" value="Ig-like_fold"/>
</dbReference>
<name>A0A1F6DAN2_9BACT</name>
<gene>
    <name evidence="1" type="ORF">A2765_05510</name>
</gene>
<dbReference type="Proteomes" id="UP000176377">
    <property type="component" value="Unassembled WGS sequence"/>
</dbReference>
<evidence type="ECO:0008006" key="3">
    <source>
        <dbReference type="Google" id="ProtNLM"/>
    </source>
</evidence>
<evidence type="ECO:0000313" key="2">
    <source>
        <dbReference type="Proteomes" id="UP000176377"/>
    </source>
</evidence>